<dbReference type="EMBL" id="HACG01046406">
    <property type="protein sequence ID" value="CEK93271.1"/>
    <property type="molecule type" value="Transcribed_RNA"/>
</dbReference>
<gene>
    <name evidence="1" type="primary">ORF193129</name>
</gene>
<sequence length="78" mass="9104">RLETSIDGIHLYHNLTFLIVQTDIIQVFEMRFLRDSIIITRREWSRSTDICHEICGEAGSQNGLDNEDQSVTILHLLY</sequence>
<accession>A0A0B7BLN5</accession>
<organism evidence="1">
    <name type="scientific">Arion vulgaris</name>
    <dbReference type="NCBI Taxonomy" id="1028688"/>
    <lineage>
        <taxon>Eukaryota</taxon>
        <taxon>Metazoa</taxon>
        <taxon>Spiralia</taxon>
        <taxon>Lophotrochozoa</taxon>
        <taxon>Mollusca</taxon>
        <taxon>Gastropoda</taxon>
        <taxon>Heterobranchia</taxon>
        <taxon>Euthyneura</taxon>
        <taxon>Panpulmonata</taxon>
        <taxon>Eupulmonata</taxon>
        <taxon>Stylommatophora</taxon>
        <taxon>Helicina</taxon>
        <taxon>Arionoidea</taxon>
        <taxon>Arionidae</taxon>
        <taxon>Arion</taxon>
    </lineage>
</organism>
<reference evidence="1" key="1">
    <citation type="submission" date="2014-12" db="EMBL/GenBank/DDBJ databases">
        <title>Insight into the proteome of Arion vulgaris.</title>
        <authorList>
            <person name="Aradska J."/>
            <person name="Bulat T."/>
            <person name="Smidak R."/>
            <person name="Sarate P."/>
            <person name="Gangsoo J."/>
            <person name="Sialana F."/>
            <person name="Bilban M."/>
            <person name="Lubec G."/>
        </authorList>
    </citation>
    <scope>NUCLEOTIDE SEQUENCE</scope>
    <source>
        <tissue evidence="1">Skin</tissue>
    </source>
</reference>
<protein>
    <submittedName>
        <fullName evidence="1">Uncharacterized protein</fullName>
    </submittedName>
</protein>
<name>A0A0B7BLN5_9EUPU</name>
<dbReference type="AlphaFoldDB" id="A0A0B7BLN5"/>
<evidence type="ECO:0000313" key="1">
    <source>
        <dbReference type="EMBL" id="CEK93271.1"/>
    </source>
</evidence>
<proteinExistence type="predicted"/>
<feature type="non-terminal residue" evidence="1">
    <location>
        <position position="1"/>
    </location>
</feature>